<comment type="similarity">
    <text evidence="2">Belongs to the peptidase S54 family.</text>
</comment>
<keyword evidence="10" id="KW-1185">Reference proteome</keyword>
<dbReference type="InterPro" id="IPR022764">
    <property type="entry name" value="Peptidase_S54_rhomboid_dom"/>
</dbReference>
<feature type="transmembrane region" description="Helical" evidence="7">
    <location>
        <begin position="110"/>
        <end position="133"/>
    </location>
</feature>
<gene>
    <name evidence="9" type="ORF">FISHEDRAFT_34470</name>
</gene>
<feature type="transmembrane region" description="Helical" evidence="7">
    <location>
        <begin position="247"/>
        <end position="263"/>
    </location>
</feature>
<dbReference type="OrthoDB" id="10260614at2759"/>
<dbReference type="InterPro" id="IPR035952">
    <property type="entry name" value="Rhomboid-like_sf"/>
</dbReference>
<evidence type="ECO:0000313" key="9">
    <source>
        <dbReference type="EMBL" id="KIY53013.1"/>
    </source>
</evidence>
<feature type="transmembrane region" description="Helical" evidence="7">
    <location>
        <begin position="223"/>
        <end position="241"/>
    </location>
</feature>
<dbReference type="Pfam" id="PF01694">
    <property type="entry name" value="Rhomboid"/>
    <property type="match status" value="1"/>
</dbReference>
<accession>A0A0D7AQD4</accession>
<evidence type="ECO:0000256" key="2">
    <source>
        <dbReference type="ARBA" id="ARBA00009045"/>
    </source>
</evidence>
<feature type="domain" description="Peptidase S54 rhomboid" evidence="8">
    <location>
        <begin position="176"/>
        <end position="262"/>
    </location>
</feature>
<sequence length="288" mass="32340">MFLGIFQPYADASDGRRLCWKICMVNACVWVLWQIPALQRFMMSSFTHHPLSGKCVTMLTCVFSHKSFWHLLLNCMALDGFGSTASYFLSKSYEEEAQKSHLRPRYPEAAIDYHFLAFFISAGLFSSLVGHIVDVKLMYPRAIARAMSEAVKQASANRVLPETWSAAVRAHPSPAPSVKPKTITPTILPGLGASGAIYSCMVVCALAFPDATVAFFIPPGLTLNIRTGVSLVVLLDVIGVIRGWRFFAHWVHLGGALFGYLTYHYDPKIWRDVYTYVFTLEERSRTRR</sequence>
<evidence type="ECO:0000259" key="8">
    <source>
        <dbReference type="Pfam" id="PF01694"/>
    </source>
</evidence>
<evidence type="ECO:0000256" key="6">
    <source>
        <dbReference type="ARBA" id="ARBA00023136"/>
    </source>
</evidence>
<keyword evidence="4" id="KW-0378">Hydrolase</keyword>
<dbReference type="GO" id="GO:0006465">
    <property type="term" value="P:signal peptide processing"/>
    <property type="evidence" value="ECO:0007669"/>
    <property type="project" value="TreeGrafter"/>
</dbReference>
<dbReference type="Gene3D" id="1.20.1540.10">
    <property type="entry name" value="Rhomboid-like"/>
    <property type="match status" value="1"/>
</dbReference>
<reference evidence="9 10" key="1">
    <citation type="journal article" date="2015" name="Fungal Genet. Biol.">
        <title>Evolution of novel wood decay mechanisms in Agaricales revealed by the genome sequences of Fistulina hepatica and Cylindrobasidium torrendii.</title>
        <authorList>
            <person name="Floudas D."/>
            <person name="Held B.W."/>
            <person name="Riley R."/>
            <person name="Nagy L.G."/>
            <person name="Koehler G."/>
            <person name="Ransdell A.S."/>
            <person name="Younus H."/>
            <person name="Chow J."/>
            <person name="Chiniquy J."/>
            <person name="Lipzen A."/>
            <person name="Tritt A."/>
            <person name="Sun H."/>
            <person name="Haridas S."/>
            <person name="LaButti K."/>
            <person name="Ohm R.A."/>
            <person name="Kues U."/>
            <person name="Blanchette R.A."/>
            <person name="Grigoriev I.V."/>
            <person name="Minto R.E."/>
            <person name="Hibbett D.S."/>
        </authorList>
    </citation>
    <scope>NUCLEOTIDE SEQUENCE [LARGE SCALE GENOMIC DNA]</scope>
    <source>
        <strain evidence="9 10">ATCC 64428</strain>
    </source>
</reference>
<dbReference type="EMBL" id="KN881629">
    <property type="protein sequence ID" value="KIY53013.1"/>
    <property type="molecule type" value="Genomic_DNA"/>
</dbReference>
<dbReference type="InterPro" id="IPR050925">
    <property type="entry name" value="Rhomboid_protease_S54"/>
</dbReference>
<name>A0A0D7AQD4_9AGAR</name>
<evidence type="ECO:0000313" key="10">
    <source>
        <dbReference type="Proteomes" id="UP000054144"/>
    </source>
</evidence>
<evidence type="ECO:0000256" key="7">
    <source>
        <dbReference type="SAM" id="Phobius"/>
    </source>
</evidence>
<dbReference type="AlphaFoldDB" id="A0A0D7AQD4"/>
<keyword evidence="6 7" id="KW-0472">Membrane</keyword>
<evidence type="ECO:0000256" key="3">
    <source>
        <dbReference type="ARBA" id="ARBA00022692"/>
    </source>
</evidence>
<keyword evidence="5 7" id="KW-1133">Transmembrane helix</keyword>
<organism evidence="9 10">
    <name type="scientific">Fistulina hepatica ATCC 64428</name>
    <dbReference type="NCBI Taxonomy" id="1128425"/>
    <lineage>
        <taxon>Eukaryota</taxon>
        <taxon>Fungi</taxon>
        <taxon>Dikarya</taxon>
        <taxon>Basidiomycota</taxon>
        <taxon>Agaricomycotina</taxon>
        <taxon>Agaricomycetes</taxon>
        <taxon>Agaricomycetidae</taxon>
        <taxon>Agaricales</taxon>
        <taxon>Fistulinaceae</taxon>
        <taxon>Fistulina</taxon>
    </lineage>
</organism>
<protein>
    <recommendedName>
        <fullName evidence="8">Peptidase S54 rhomboid domain-containing protein</fullName>
    </recommendedName>
</protein>
<dbReference type="SUPFAM" id="SSF144091">
    <property type="entry name" value="Rhomboid-like"/>
    <property type="match status" value="1"/>
</dbReference>
<dbReference type="PANTHER" id="PTHR43731">
    <property type="entry name" value="RHOMBOID PROTEASE"/>
    <property type="match status" value="1"/>
</dbReference>
<proteinExistence type="inferred from homology"/>
<evidence type="ECO:0000256" key="1">
    <source>
        <dbReference type="ARBA" id="ARBA00004141"/>
    </source>
</evidence>
<keyword evidence="3 7" id="KW-0812">Transmembrane</keyword>
<evidence type="ECO:0000256" key="4">
    <source>
        <dbReference type="ARBA" id="ARBA00022801"/>
    </source>
</evidence>
<dbReference type="PANTHER" id="PTHR43731:SF14">
    <property type="entry name" value="PRESENILIN-ASSOCIATED RHOMBOID-LIKE PROTEIN, MITOCHONDRIAL"/>
    <property type="match status" value="1"/>
</dbReference>
<evidence type="ECO:0000256" key="5">
    <source>
        <dbReference type="ARBA" id="ARBA00022989"/>
    </source>
</evidence>
<dbReference type="GO" id="GO:0004252">
    <property type="term" value="F:serine-type endopeptidase activity"/>
    <property type="evidence" value="ECO:0007669"/>
    <property type="project" value="InterPro"/>
</dbReference>
<dbReference type="Proteomes" id="UP000054144">
    <property type="component" value="Unassembled WGS sequence"/>
</dbReference>
<feature type="transmembrane region" description="Helical" evidence="7">
    <location>
        <begin position="196"/>
        <end position="216"/>
    </location>
</feature>
<dbReference type="GO" id="GO:0016020">
    <property type="term" value="C:membrane"/>
    <property type="evidence" value="ECO:0007669"/>
    <property type="project" value="UniProtKB-SubCell"/>
</dbReference>
<comment type="subcellular location">
    <subcellularLocation>
        <location evidence="1">Membrane</location>
        <topology evidence="1">Multi-pass membrane protein</topology>
    </subcellularLocation>
</comment>